<dbReference type="Pfam" id="PF08478">
    <property type="entry name" value="POTRA_1"/>
    <property type="match status" value="1"/>
</dbReference>
<evidence type="ECO:0000256" key="3">
    <source>
        <dbReference type="ARBA" id="ARBA00022618"/>
    </source>
</evidence>
<dbReference type="InterPro" id="IPR034746">
    <property type="entry name" value="POTRA"/>
</dbReference>
<dbReference type="InterPro" id="IPR050487">
    <property type="entry name" value="FtsQ_DivIB"/>
</dbReference>
<evidence type="ECO:0000313" key="10">
    <source>
        <dbReference type="EMBL" id="URN93185.1"/>
    </source>
</evidence>
<sequence>MQSQMPVLKEPEPKKKGNKKIIAIIVILFLAIFSIIFFNSTLSKITEVQITGTQFVNGAEVMSAAGLKVGDSFVFSSAEEIENKVTTLNTINKAVVTKHFPGIIKIAVTEYSVVAFEFDNSGELIALLASGASIKTTNDRIQIMDKPILTGWSKDDPYKNELMKQLASIDSTLLADISEIAPIPSVAFPDRILIYTRTKFEVTTAVSLIREKVEAMNGVIETQAPGKLTLLLADTYEPFNREEMENTETE</sequence>
<comment type="subcellular location">
    <subcellularLocation>
        <location evidence="1">Membrane</location>
    </subcellularLocation>
</comment>
<evidence type="ECO:0000313" key="11">
    <source>
        <dbReference type="Proteomes" id="UP001056756"/>
    </source>
</evidence>
<evidence type="ECO:0000256" key="5">
    <source>
        <dbReference type="ARBA" id="ARBA00022989"/>
    </source>
</evidence>
<evidence type="ECO:0000256" key="8">
    <source>
        <dbReference type="SAM" id="Phobius"/>
    </source>
</evidence>
<dbReference type="GO" id="GO:0051301">
    <property type="term" value="P:cell division"/>
    <property type="evidence" value="ECO:0007669"/>
    <property type="project" value="UniProtKB-KW"/>
</dbReference>
<dbReference type="Gene3D" id="3.40.50.10960">
    <property type="match status" value="1"/>
</dbReference>
<feature type="domain" description="POTRA" evidence="9">
    <location>
        <begin position="43"/>
        <end position="111"/>
    </location>
</feature>
<keyword evidence="2" id="KW-1003">Cell membrane</keyword>
<accession>A0A9J6ZBG0</accession>
<keyword evidence="4 8" id="KW-0812">Transmembrane</keyword>
<name>A0A9J6ZBG0_9BACL</name>
<dbReference type="Proteomes" id="UP001056756">
    <property type="component" value="Chromosome"/>
</dbReference>
<dbReference type="PANTHER" id="PTHR37820:SF1">
    <property type="entry name" value="CELL DIVISION PROTEIN FTSQ"/>
    <property type="match status" value="1"/>
</dbReference>
<keyword evidence="3" id="KW-0132">Cell division</keyword>
<keyword evidence="5 8" id="KW-1133">Transmembrane helix</keyword>
<organism evidence="10 11">
    <name type="scientific">Candidatus Pristimantibacillus lignocellulolyticus</name>
    <dbReference type="NCBI Taxonomy" id="2994561"/>
    <lineage>
        <taxon>Bacteria</taxon>
        <taxon>Bacillati</taxon>
        <taxon>Bacillota</taxon>
        <taxon>Bacilli</taxon>
        <taxon>Bacillales</taxon>
        <taxon>Paenibacillaceae</taxon>
        <taxon>Candidatus Pristimantibacillus</taxon>
    </lineage>
</organism>
<evidence type="ECO:0000256" key="4">
    <source>
        <dbReference type="ARBA" id="ARBA00022692"/>
    </source>
</evidence>
<proteinExistence type="predicted"/>
<dbReference type="PANTHER" id="PTHR37820">
    <property type="entry name" value="CELL DIVISION PROTEIN DIVIB"/>
    <property type="match status" value="1"/>
</dbReference>
<evidence type="ECO:0000256" key="6">
    <source>
        <dbReference type="ARBA" id="ARBA00023136"/>
    </source>
</evidence>
<dbReference type="Gene3D" id="3.10.20.310">
    <property type="entry name" value="membrane protein fhac"/>
    <property type="match status" value="1"/>
</dbReference>
<keyword evidence="6 8" id="KW-0472">Membrane</keyword>
<gene>
    <name evidence="10" type="ORF">NAG76_15240</name>
</gene>
<dbReference type="KEGG" id="plig:NAG76_15240"/>
<dbReference type="PROSITE" id="PS51779">
    <property type="entry name" value="POTRA"/>
    <property type="match status" value="1"/>
</dbReference>
<evidence type="ECO:0000259" key="9">
    <source>
        <dbReference type="PROSITE" id="PS51779"/>
    </source>
</evidence>
<dbReference type="GO" id="GO:0005886">
    <property type="term" value="C:plasma membrane"/>
    <property type="evidence" value="ECO:0007669"/>
    <property type="project" value="TreeGrafter"/>
</dbReference>
<keyword evidence="7" id="KW-0131">Cell cycle</keyword>
<feature type="transmembrane region" description="Helical" evidence="8">
    <location>
        <begin position="21"/>
        <end position="38"/>
    </location>
</feature>
<dbReference type="AlphaFoldDB" id="A0A9J6ZBG0"/>
<reference evidence="10" key="1">
    <citation type="submission" date="2022-05" db="EMBL/GenBank/DDBJ databases">
        <title>Novel bacterial taxa in a minimal lignocellulolytic consortium and its capacity to transform plastics disclosed by genome-resolved metagenomics.</title>
        <authorList>
            <person name="Rodriguez C.A.D."/>
            <person name="Diaz-Garcia L."/>
            <person name="Herrera K."/>
            <person name="Tarazona N.A."/>
            <person name="Sproer C."/>
            <person name="Overmann J."/>
            <person name="Jimenez D.J."/>
        </authorList>
    </citation>
    <scope>NUCLEOTIDE SEQUENCE</scope>
    <source>
        <strain evidence="10">MAG5</strain>
    </source>
</reference>
<evidence type="ECO:0000256" key="1">
    <source>
        <dbReference type="ARBA" id="ARBA00004370"/>
    </source>
</evidence>
<evidence type="ECO:0000256" key="2">
    <source>
        <dbReference type="ARBA" id="ARBA00022475"/>
    </source>
</evidence>
<dbReference type="InterPro" id="IPR013685">
    <property type="entry name" value="POTRA_FtsQ_type"/>
</dbReference>
<dbReference type="EMBL" id="CP097899">
    <property type="protein sequence ID" value="URN93185.1"/>
    <property type="molecule type" value="Genomic_DNA"/>
</dbReference>
<evidence type="ECO:0000256" key="7">
    <source>
        <dbReference type="ARBA" id="ARBA00023306"/>
    </source>
</evidence>
<protein>
    <submittedName>
        <fullName evidence="10">FtsQ-type POTRA domain-containing protein</fullName>
    </submittedName>
</protein>